<dbReference type="RefSeq" id="WP_011047453.1">
    <property type="nucleotide sequence ID" value="NZ_CP076685.1"/>
</dbReference>
<gene>
    <name evidence="2" type="ORF">HW564_20195</name>
</gene>
<reference evidence="2 3" key="1">
    <citation type="journal article" date="2020" name="Proc. Natl. Acad. Sci. U.S.A.">
        <title>Ecological drivers of bacterial community assembly in synthetic phycospheres.</title>
        <authorList>
            <person name="Fu H."/>
            <person name="Uchimiya M."/>
            <person name="Gore J."/>
            <person name="Moran M.A."/>
        </authorList>
    </citation>
    <scope>NUCLEOTIDE SEQUENCE [LARGE SCALE GENOMIC DNA]</scope>
    <source>
        <strain evidence="2">HF-Din03</strain>
    </source>
</reference>
<organism evidence="2 3">
    <name type="scientific">Ruegeria pomeroyi</name>
    <dbReference type="NCBI Taxonomy" id="89184"/>
    <lineage>
        <taxon>Bacteria</taxon>
        <taxon>Pseudomonadati</taxon>
        <taxon>Pseudomonadota</taxon>
        <taxon>Alphaproteobacteria</taxon>
        <taxon>Rhodobacterales</taxon>
        <taxon>Roseobacteraceae</taxon>
        <taxon>Ruegeria</taxon>
    </lineage>
</organism>
<evidence type="ECO:0008006" key="4">
    <source>
        <dbReference type="Google" id="ProtNLM"/>
    </source>
</evidence>
<evidence type="ECO:0000313" key="3">
    <source>
        <dbReference type="Proteomes" id="UP000565723"/>
    </source>
</evidence>
<feature type="compositionally biased region" description="Polar residues" evidence="1">
    <location>
        <begin position="359"/>
        <end position="368"/>
    </location>
</feature>
<accession>A0A850LMB4</accession>
<comment type="caution">
    <text evidence="2">The sequence shown here is derived from an EMBL/GenBank/DDBJ whole genome shotgun (WGS) entry which is preliminary data.</text>
</comment>
<evidence type="ECO:0000256" key="1">
    <source>
        <dbReference type="SAM" id="MobiDB-lite"/>
    </source>
</evidence>
<protein>
    <recommendedName>
        <fullName evidence="4">Hint domain-containing protein</fullName>
    </recommendedName>
</protein>
<proteinExistence type="predicted"/>
<dbReference type="AlphaFoldDB" id="A0A850LMB4"/>
<feature type="region of interest" description="Disordered" evidence="1">
    <location>
        <begin position="348"/>
        <end position="391"/>
    </location>
</feature>
<name>A0A850LMB4_9RHOB</name>
<dbReference type="Proteomes" id="UP000565723">
    <property type="component" value="Unassembled WGS sequence"/>
</dbReference>
<sequence>MLPSEGLLTRLKNTFGIDVYDYRDDLAANKPLHEWSIEAQASYFSDVWYQREFEAENGYSDPNFPSLSTLTEIAPVRLFPQESECFGAEVSIDMWPLDPTLEPGPDGIYDQDEVCAKVWKNPIELIRVGDIVVSFDENDNLVPGPVTRTFQNGAKILLNFHGTHVTPGHVYYRPDSKKSYKYETLIDVLRDDGVIKPQDGTLIRAATNAPVDSPRDGFVRAVTGKRKADGTVVQNDAGRIRLGTRFLVGTGKERRSFAVADLIEHGGGVVGEDELIRVGDGAPMPFHWEFGDTLPQPEDFVLACSGTTLEDIYKAAEWESQGPRLPAPMVLDRGPVQPLKGTALSAMPRNEPFEVVHSPTASAKPQRTPNRKQRRAIDAKQNKTANLRKRG</sequence>
<dbReference type="Gene3D" id="2.170.16.10">
    <property type="entry name" value="Hedgehog/Intein (Hint) domain"/>
    <property type="match status" value="1"/>
</dbReference>
<dbReference type="EMBL" id="JABXIY010000061">
    <property type="protein sequence ID" value="NVK99251.1"/>
    <property type="molecule type" value="Genomic_DNA"/>
</dbReference>
<evidence type="ECO:0000313" key="2">
    <source>
        <dbReference type="EMBL" id="NVK99251.1"/>
    </source>
</evidence>